<comment type="caution">
    <text evidence="2">The sequence shown here is derived from an EMBL/GenBank/DDBJ whole genome shotgun (WGS) entry which is preliminary data.</text>
</comment>
<gene>
    <name evidence="2" type="ORF">HK413_07240</name>
</gene>
<keyword evidence="1" id="KW-0812">Transmembrane</keyword>
<evidence type="ECO:0000313" key="2">
    <source>
        <dbReference type="EMBL" id="NNU34003.1"/>
    </source>
</evidence>
<keyword evidence="1" id="KW-1133">Transmembrane helix</keyword>
<keyword evidence="1" id="KW-0472">Membrane</keyword>
<reference evidence="2 3" key="1">
    <citation type="submission" date="2020-05" db="EMBL/GenBank/DDBJ databases">
        <authorList>
            <person name="Khan S.A."/>
            <person name="Jeon C.O."/>
            <person name="Chun B.H."/>
        </authorList>
    </citation>
    <scope>NUCLEOTIDE SEQUENCE [LARGE SCALE GENOMIC DNA]</scope>
    <source>
        <strain evidence="2 3">S1162</strain>
    </source>
</reference>
<protein>
    <recommendedName>
        <fullName evidence="4">Lipoprotein</fullName>
    </recommendedName>
</protein>
<dbReference type="RefSeq" id="WP_175269687.1">
    <property type="nucleotide sequence ID" value="NZ_JABFCR010000027.1"/>
</dbReference>
<dbReference type="Proteomes" id="UP000566071">
    <property type="component" value="Unassembled WGS sequence"/>
</dbReference>
<sequence length="181" mass="20645">MNSVPSGSLTEDTEGTKKLTIKLILKILKAVIAIVCVLYAIGCTRVPTHLVILPLRVIDTVISQNFNGKIYTDKLSNYKIVDYEDNPQTLKLLEAFVKKPQIQKKGKYATYTMSFFEATDDTDTIMLKDHPSRFYNLENLLYEYTGFKGRFMGRIKYKNGERIEPKSKVTIKDIPLTPSPQ</sequence>
<keyword evidence="3" id="KW-1185">Reference proteome</keyword>
<evidence type="ECO:0008006" key="4">
    <source>
        <dbReference type="Google" id="ProtNLM"/>
    </source>
</evidence>
<dbReference type="EMBL" id="JABFCR010000027">
    <property type="protein sequence ID" value="NNU34003.1"/>
    <property type="molecule type" value="Genomic_DNA"/>
</dbReference>
<feature type="transmembrane region" description="Helical" evidence="1">
    <location>
        <begin position="23"/>
        <end position="42"/>
    </location>
</feature>
<evidence type="ECO:0000256" key="1">
    <source>
        <dbReference type="SAM" id="Phobius"/>
    </source>
</evidence>
<name>A0ABX1W1E3_9SPHI</name>
<organism evidence="2 3">
    <name type="scientific">Mucilaginibacter humi</name>
    <dbReference type="NCBI Taxonomy" id="2732510"/>
    <lineage>
        <taxon>Bacteria</taxon>
        <taxon>Pseudomonadati</taxon>
        <taxon>Bacteroidota</taxon>
        <taxon>Sphingobacteriia</taxon>
        <taxon>Sphingobacteriales</taxon>
        <taxon>Sphingobacteriaceae</taxon>
        <taxon>Mucilaginibacter</taxon>
    </lineage>
</organism>
<evidence type="ECO:0000313" key="3">
    <source>
        <dbReference type="Proteomes" id="UP000566071"/>
    </source>
</evidence>
<accession>A0ABX1W1E3</accession>
<proteinExistence type="predicted"/>